<dbReference type="AlphaFoldDB" id="Q0FQH5"/>
<evidence type="ECO:0000313" key="1">
    <source>
        <dbReference type="EMBL" id="EAU46476.1"/>
    </source>
</evidence>
<proteinExistence type="predicted"/>
<dbReference type="eggNOG" id="COG3590">
    <property type="taxonomic scope" value="Bacteria"/>
</dbReference>
<protein>
    <submittedName>
        <fullName evidence="1">Uncharacterized protein</fullName>
    </submittedName>
</protein>
<organism evidence="1 2">
    <name type="scientific">Salipiger bermudensis (strain DSM 26914 / JCM 13377 / KCTC 12554 / HTCC2601)</name>
    <name type="common">Pelagibaca bermudensis</name>
    <dbReference type="NCBI Taxonomy" id="314265"/>
    <lineage>
        <taxon>Bacteria</taxon>
        <taxon>Pseudomonadati</taxon>
        <taxon>Pseudomonadota</taxon>
        <taxon>Alphaproteobacteria</taxon>
        <taxon>Rhodobacterales</taxon>
        <taxon>Roseobacteraceae</taxon>
        <taxon>Salipiger</taxon>
    </lineage>
</organism>
<dbReference type="Gene3D" id="3.10.170.10">
    <property type="match status" value="1"/>
</dbReference>
<comment type="caution">
    <text evidence="1">The sequence shown here is derived from an EMBL/GenBank/DDBJ whole genome shotgun (WGS) entry which is preliminary data.</text>
</comment>
<dbReference type="STRING" id="314265.R2601_15632"/>
<dbReference type="RefSeq" id="WP_007796179.1">
    <property type="nucleotide sequence ID" value="NZ_DS022276.1"/>
</dbReference>
<dbReference type="EMBL" id="AATQ01000014">
    <property type="protein sequence ID" value="EAU46476.1"/>
    <property type="molecule type" value="Genomic_DNA"/>
</dbReference>
<keyword evidence="2" id="KW-1185">Reference proteome</keyword>
<gene>
    <name evidence="1" type="ORF">R2601_15632</name>
</gene>
<accession>Q0FQH5</accession>
<sequence length="558" mass="60910">MAIPVKVEFLAADPAMSLLSRPRSGLMQGRHFTLEETLRDGPISTRVAVLDLDPDDGTLLPGAPFLPPGRGRTRGLWQVADRNDMAARDFQQVSVFGAIRTTMAMFEEEDVLGRPLVWAFDGPQLLVVPRAGRMANAFYHRASRSLQFFYFDGVIADEETTVYTCLSPDIVAHETAHAILDGIAPDLYDATSPQSLALHEAIADITAMLFAAQSSRLATLVLEDNGGDLRKPGAFNAIAEQFGRARSGRIQPLRDLMNDRTMTSVPSATPHALSEVLTGTLYALMLWVFDTEMAEELAEVPEAEQADERFSRSGRVLFRAASRLRRIAFRALDYLPPGEISFADYARALIAADTASNPQSPEERAAFTAECLTRQIVAQAADLAPAAPRLTLEPGDDLEALLSDDAAALAFAERHRAALYVPAGASLTLRPRLDVTKATWRKGGGRVDTRELILKVAWQEDEFVLDRAGIPEPLNVTFGTTLAIGWETREIRAVVTNSRLGPHGGARDRQVSDRMRRGFLKACIADGTIDLLQDATALPDGSLRLRGLGQQLHMAGRS</sequence>
<name>Q0FQH5_SALBH</name>
<dbReference type="SUPFAM" id="SSF55486">
    <property type="entry name" value="Metalloproteases ('zincins'), catalytic domain"/>
    <property type="match status" value="1"/>
</dbReference>
<reference evidence="1 2" key="1">
    <citation type="journal article" date="2010" name="J. Bacteriol.">
        <title>Genome sequences of Pelagibaca bermudensis HTCC2601T and Maritimibacter alkaliphilus HTCC2654T, the type strains of two marine Roseobacter genera.</title>
        <authorList>
            <person name="Thrash J.C."/>
            <person name="Cho J.C."/>
            <person name="Ferriera S."/>
            <person name="Johnson J."/>
            <person name="Vergin K.L."/>
            <person name="Giovannoni S.J."/>
        </authorList>
    </citation>
    <scope>NUCLEOTIDE SEQUENCE [LARGE SCALE GENOMIC DNA]</scope>
    <source>
        <strain evidence="2">DSM 26914 / JCM 13377 / KCTC 12554 / HTCC2601</strain>
    </source>
</reference>
<dbReference type="OrthoDB" id="178184at2"/>
<dbReference type="Proteomes" id="UP000006230">
    <property type="component" value="Unassembled WGS sequence"/>
</dbReference>
<evidence type="ECO:0000313" key="2">
    <source>
        <dbReference type="Proteomes" id="UP000006230"/>
    </source>
</evidence>
<dbReference type="HOGENOM" id="CLU_027947_0_0_5"/>